<feature type="compositionally biased region" description="Basic residues" evidence="1">
    <location>
        <begin position="53"/>
        <end position="62"/>
    </location>
</feature>
<evidence type="ECO:0000313" key="2">
    <source>
        <dbReference type="EMBL" id="AYO56011.1"/>
    </source>
</evidence>
<name>A0A3G2T7E9_9GAMM</name>
<sequence length="62" mass="7036">MSHVDVSLSVQRFRDLSHIQININFLSWGHREQDAPEKIIKDSKGSAGSTGVRPKHQIRKKA</sequence>
<dbReference type="Proteomes" id="UP000279962">
    <property type="component" value="Chromosome"/>
</dbReference>
<proteinExistence type="predicted"/>
<dbReference type="AlphaFoldDB" id="A0A3G2T7E9"/>
<gene>
    <name evidence="2" type="ORF">CDG68_21300</name>
</gene>
<feature type="region of interest" description="Disordered" evidence="1">
    <location>
        <begin position="36"/>
        <end position="62"/>
    </location>
</feature>
<organism evidence="2 3">
    <name type="scientific">Acinetobacter wuhouensis</name>
    <dbReference type="NCBI Taxonomy" id="1879050"/>
    <lineage>
        <taxon>Bacteria</taxon>
        <taxon>Pseudomonadati</taxon>
        <taxon>Pseudomonadota</taxon>
        <taxon>Gammaproteobacteria</taxon>
        <taxon>Moraxellales</taxon>
        <taxon>Moraxellaceae</taxon>
        <taxon>Acinetobacter</taxon>
    </lineage>
</organism>
<evidence type="ECO:0000313" key="3">
    <source>
        <dbReference type="Proteomes" id="UP000279962"/>
    </source>
</evidence>
<protein>
    <submittedName>
        <fullName evidence="2">Uncharacterized protein</fullName>
    </submittedName>
</protein>
<evidence type="ECO:0000256" key="1">
    <source>
        <dbReference type="SAM" id="MobiDB-lite"/>
    </source>
</evidence>
<reference evidence="2 3" key="1">
    <citation type="submission" date="2018-10" db="EMBL/GenBank/DDBJ databases">
        <title>The complete genome of Acinetobacter wuhouensis strain WCHAW010062.</title>
        <authorList>
            <person name="Hu Y."/>
            <person name="Long H."/>
            <person name="Feng Y."/>
            <person name="Zong Z."/>
        </authorList>
    </citation>
    <scope>NUCLEOTIDE SEQUENCE [LARGE SCALE GENOMIC DNA]</scope>
    <source>
        <strain evidence="2 3">WCHAW010062</strain>
    </source>
</reference>
<accession>A0A3G2T7E9</accession>
<dbReference type="EMBL" id="CP033133">
    <property type="protein sequence ID" value="AYO56011.1"/>
    <property type="molecule type" value="Genomic_DNA"/>
</dbReference>